<dbReference type="EMBL" id="KZ995946">
    <property type="protein sequence ID" value="RKO89687.1"/>
    <property type="molecule type" value="Genomic_DNA"/>
</dbReference>
<organism evidence="1 2">
    <name type="scientific">Blyttiomyces helicus</name>
    <dbReference type="NCBI Taxonomy" id="388810"/>
    <lineage>
        <taxon>Eukaryota</taxon>
        <taxon>Fungi</taxon>
        <taxon>Fungi incertae sedis</taxon>
        <taxon>Chytridiomycota</taxon>
        <taxon>Chytridiomycota incertae sedis</taxon>
        <taxon>Chytridiomycetes</taxon>
        <taxon>Chytridiomycetes incertae sedis</taxon>
        <taxon>Blyttiomyces</taxon>
    </lineage>
</organism>
<evidence type="ECO:0000313" key="2">
    <source>
        <dbReference type="Proteomes" id="UP000269721"/>
    </source>
</evidence>
<dbReference type="AlphaFoldDB" id="A0A4V1IRD6"/>
<name>A0A4V1IRD6_9FUNG</name>
<reference evidence="2" key="1">
    <citation type="journal article" date="2018" name="Nat. Microbiol.">
        <title>Leveraging single-cell genomics to expand the fungal tree of life.</title>
        <authorList>
            <person name="Ahrendt S.R."/>
            <person name="Quandt C.A."/>
            <person name="Ciobanu D."/>
            <person name="Clum A."/>
            <person name="Salamov A."/>
            <person name="Andreopoulos B."/>
            <person name="Cheng J.F."/>
            <person name="Woyke T."/>
            <person name="Pelin A."/>
            <person name="Henrissat B."/>
            <person name="Reynolds N.K."/>
            <person name="Benny G.L."/>
            <person name="Smith M.E."/>
            <person name="James T.Y."/>
            <person name="Grigoriev I.V."/>
        </authorList>
    </citation>
    <scope>NUCLEOTIDE SEQUENCE [LARGE SCALE GENOMIC DNA]</scope>
</reference>
<keyword evidence="2" id="KW-1185">Reference proteome</keyword>
<accession>A0A4V1IRD6</accession>
<proteinExistence type="predicted"/>
<gene>
    <name evidence="1" type="ORF">BDK51DRAFT_52640</name>
</gene>
<sequence>MPYRQTEALPIDVAPTDLVDGETAEIPLLADIITTTDIHRDDLAVDREVLDDRCCNAGLSVDDCDPSVERAYGCVVPVDDGVDGRGFPVVDPCCDDGLLMILLVLMIRYLLLIERVILTALLMIEVVMTTLLMTSPVADDQVDLPVDLQILGDNRAGLAGRWDSDLDRCAVEDEVDGGLQVPVALVGWGGDRDGSVGDGAGGGDVLHGLLMMDVRMLLAMSYVLANDPGCTVRHPVADGVGTVDDSDDDRAAVDILEGRGCTDRRCMLRMALSHSWLYWRGVVADGGRHVVGDPGDDRGAVAGVYADGSLQATAVVDDDPGIVDRQICRLTLVTLEVTSLSLIRRFMLFARAAGYLSGDAEVDGVCDGGDRPVADPCCGGTSADYRVDDDAVGGKPEELPVADRAVLGWLRGLPVVSVGDGLAGVDVYPAGVCDVGDIVSDVLASGCGDPVVLQIVAAAGSCDAAEVVLNGDVPGCGLDHR</sequence>
<protein>
    <submittedName>
        <fullName evidence="1">Uncharacterized protein</fullName>
    </submittedName>
</protein>
<dbReference type="Proteomes" id="UP000269721">
    <property type="component" value="Unassembled WGS sequence"/>
</dbReference>
<evidence type="ECO:0000313" key="1">
    <source>
        <dbReference type="EMBL" id="RKO89687.1"/>
    </source>
</evidence>